<evidence type="ECO:0000256" key="2">
    <source>
        <dbReference type="ARBA" id="ARBA00023125"/>
    </source>
</evidence>
<dbReference type="InterPro" id="IPR039422">
    <property type="entry name" value="MarR/SlyA-like"/>
</dbReference>
<dbReference type="SMART" id="SM00347">
    <property type="entry name" value="HTH_MARR"/>
    <property type="match status" value="1"/>
</dbReference>
<dbReference type="InterPro" id="IPR036390">
    <property type="entry name" value="WH_DNA-bd_sf"/>
</dbReference>
<evidence type="ECO:0000259" key="4">
    <source>
        <dbReference type="PROSITE" id="PS50995"/>
    </source>
</evidence>
<dbReference type="SUPFAM" id="SSF46785">
    <property type="entry name" value="Winged helix' DNA-binding domain"/>
    <property type="match status" value="1"/>
</dbReference>
<sequence>MTDHATGSEDAGFDTAIEALERQLSLLWRRARANSHRVARTVHPDMEPAAYGLLLILQREHSLRLTELAAAIGVGKPSVSRQIAMLEQLGLVGKQADPLDGRAQSITLTPAGLEKLAEAQAARKIAFHERLGDWSVEDLSTLGQLLDRLNASYANEPPVH</sequence>
<keyword evidence="2" id="KW-0238">DNA-binding</keyword>
<evidence type="ECO:0000313" key="5">
    <source>
        <dbReference type="EMBL" id="UNK44786.1"/>
    </source>
</evidence>
<keyword evidence="6" id="KW-1185">Reference proteome</keyword>
<evidence type="ECO:0000313" key="6">
    <source>
        <dbReference type="Proteomes" id="UP000829069"/>
    </source>
</evidence>
<keyword evidence="1" id="KW-0805">Transcription regulation</keyword>
<accession>A0ABY3W5Q2</accession>
<proteinExistence type="predicted"/>
<gene>
    <name evidence="5" type="ORF">MNQ99_12515</name>
</gene>
<dbReference type="PRINTS" id="PR00598">
    <property type="entry name" value="HTHMARR"/>
</dbReference>
<evidence type="ECO:0000256" key="1">
    <source>
        <dbReference type="ARBA" id="ARBA00023015"/>
    </source>
</evidence>
<evidence type="ECO:0000256" key="3">
    <source>
        <dbReference type="ARBA" id="ARBA00023163"/>
    </source>
</evidence>
<dbReference type="InterPro" id="IPR023187">
    <property type="entry name" value="Tscrpt_reg_MarR-type_CS"/>
</dbReference>
<dbReference type="Gene3D" id="1.10.10.10">
    <property type="entry name" value="Winged helix-like DNA-binding domain superfamily/Winged helix DNA-binding domain"/>
    <property type="match status" value="1"/>
</dbReference>
<dbReference type="InterPro" id="IPR000835">
    <property type="entry name" value="HTH_MarR-typ"/>
</dbReference>
<organism evidence="5 6">
    <name type="scientific">Arthrobacter sulfonylureivorans</name>
    <dbReference type="NCBI Taxonomy" id="2486855"/>
    <lineage>
        <taxon>Bacteria</taxon>
        <taxon>Bacillati</taxon>
        <taxon>Actinomycetota</taxon>
        <taxon>Actinomycetes</taxon>
        <taxon>Micrococcales</taxon>
        <taxon>Micrococcaceae</taxon>
        <taxon>Arthrobacter</taxon>
    </lineage>
</organism>
<reference evidence="5 6" key="1">
    <citation type="submission" date="2022-03" db="EMBL/GenBank/DDBJ databases">
        <title>Isotopic signatures of nitrous oxide derived from detoxification processes.</title>
        <authorList>
            <person name="Behrendt U."/>
            <person name="Buchen C."/>
            <person name="Well R."/>
            <person name="Ulrich A."/>
            <person name="Rohe L."/>
            <person name="Kolb S."/>
            <person name="Schloter M."/>
            <person name="Horn M.A."/>
            <person name="Augustin J."/>
        </authorList>
    </citation>
    <scope>NUCLEOTIDE SEQUENCE [LARGE SCALE GENOMIC DNA]</scope>
    <source>
        <strain evidence="5 6">S4-C24</strain>
    </source>
</reference>
<dbReference type="PANTHER" id="PTHR33164:SF57">
    <property type="entry name" value="MARR-FAMILY TRANSCRIPTIONAL REGULATOR"/>
    <property type="match status" value="1"/>
</dbReference>
<dbReference type="PROSITE" id="PS50995">
    <property type="entry name" value="HTH_MARR_2"/>
    <property type="match status" value="1"/>
</dbReference>
<dbReference type="Proteomes" id="UP000829069">
    <property type="component" value="Chromosome"/>
</dbReference>
<name>A0ABY3W5Q2_9MICC</name>
<dbReference type="InterPro" id="IPR036388">
    <property type="entry name" value="WH-like_DNA-bd_sf"/>
</dbReference>
<dbReference type="PANTHER" id="PTHR33164">
    <property type="entry name" value="TRANSCRIPTIONAL REGULATOR, MARR FAMILY"/>
    <property type="match status" value="1"/>
</dbReference>
<protein>
    <submittedName>
        <fullName evidence="5">MarR family transcriptional regulator</fullName>
    </submittedName>
</protein>
<dbReference type="Pfam" id="PF12802">
    <property type="entry name" value="MarR_2"/>
    <property type="match status" value="1"/>
</dbReference>
<keyword evidence="3" id="KW-0804">Transcription</keyword>
<dbReference type="PROSITE" id="PS01117">
    <property type="entry name" value="HTH_MARR_1"/>
    <property type="match status" value="1"/>
</dbReference>
<feature type="domain" description="HTH marR-type" evidence="4">
    <location>
        <begin position="17"/>
        <end position="151"/>
    </location>
</feature>
<dbReference type="EMBL" id="CP093326">
    <property type="protein sequence ID" value="UNK44786.1"/>
    <property type="molecule type" value="Genomic_DNA"/>
</dbReference>
<dbReference type="RefSeq" id="WP_127511712.1">
    <property type="nucleotide sequence ID" value="NZ_CP093326.1"/>
</dbReference>